<keyword evidence="10" id="KW-1208">Phospholipid metabolism</keyword>
<dbReference type="InterPro" id="IPR004570">
    <property type="entry name" value="Phosphatidylglycerol_P_synth"/>
</dbReference>
<dbReference type="EMBL" id="KZ819662">
    <property type="protein sequence ID" value="PWN30777.1"/>
    <property type="molecule type" value="Genomic_DNA"/>
</dbReference>
<comment type="subcellular location">
    <subcellularLocation>
        <location evidence="1">Membrane</location>
        <topology evidence="1">Multi-pass membrane protein</topology>
    </subcellularLocation>
</comment>
<dbReference type="PROSITE" id="PS00379">
    <property type="entry name" value="CDP_ALCOHOL_P_TRANSF"/>
    <property type="match status" value="1"/>
</dbReference>
<dbReference type="PANTHER" id="PTHR14269:SF60">
    <property type="entry name" value="CARDIOLIPIN SYNTHASE (CMP-FORMING)"/>
    <property type="match status" value="1"/>
</dbReference>
<gene>
    <name evidence="13" type="ORF">BDZ90DRAFT_209299</name>
</gene>
<evidence type="ECO:0000256" key="10">
    <source>
        <dbReference type="ARBA" id="ARBA00023264"/>
    </source>
</evidence>
<comment type="similarity">
    <text evidence="2 11">Belongs to the CDP-alcohol phosphatidyltransferase class-I family.</text>
</comment>
<evidence type="ECO:0000313" key="14">
    <source>
        <dbReference type="Proteomes" id="UP000245884"/>
    </source>
</evidence>
<feature type="transmembrane region" description="Helical" evidence="12">
    <location>
        <begin position="20"/>
        <end position="46"/>
    </location>
</feature>
<name>A0A316UZP4_9BASI</name>
<evidence type="ECO:0000256" key="12">
    <source>
        <dbReference type="SAM" id="Phobius"/>
    </source>
</evidence>
<dbReference type="InterPro" id="IPR043130">
    <property type="entry name" value="CDP-OH_PTrfase_TM_dom"/>
</dbReference>
<feature type="non-terminal residue" evidence="13">
    <location>
        <position position="150"/>
    </location>
</feature>
<keyword evidence="5 12" id="KW-0812">Transmembrane</keyword>
<dbReference type="GO" id="GO:0008444">
    <property type="term" value="F:CDP-diacylglycerol-glycerol-3-phosphate 3-phosphatidyltransferase activity"/>
    <property type="evidence" value="ECO:0007669"/>
    <property type="project" value="InterPro"/>
</dbReference>
<evidence type="ECO:0000256" key="5">
    <source>
        <dbReference type="ARBA" id="ARBA00022692"/>
    </source>
</evidence>
<dbReference type="PIRSF" id="PIRSF000847">
    <property type="entry name" value="Phos_ph_gly_syn"/>
    <property type="match status" value="1"/>
</dbReference>
<feature type="non-terminal residue" evidence="13">
    <location>
        <position position="1"/>
    </location>
</feature>
<dbReference type="GO" id="GO:0016020">
    <property type="term" value="C:membrane"/>
    <property type="evidence" value="ECO:0007669"/>
    <property type="project" value="UniProtKB-SubCell"/>
</dbReference>
<dbReference type="Proteomes" id="UP000245884">
    <property type="component" value="Unassembled WGS sequence"/>
</dbReference>
<keyword evidence="14" id="KW-1185">Reference proteome</keyword>
<evidence type="ECO:0000256" key="3">
    <source>
        <dbReference type="ARBA" id="ARBA00022516"/>
    </source>
</evidence>
<evidence type="ECO:0000256" key="8">
    <source>
        <dbReference type="ARBA" id="ARBA00023136"/>
    </source>
</evidence>
<dbReference type="Gene3D" id="1.20.120.1760">
    <property type="match status" value="1"/>
</dbReference>
<evidence type="ECO:0000256" key="1">
    <source>
        <dbReference type="ARBA" id="ARBA00004141"/>
    </source>
</evidence>
<evidence type="ECO:0000256" key="11">
    <source>
        <dbReference type="RuleBase" id="RU003750"/>
    </source>
</evidence>
<keyword evidence="8 12" id="KW-0472">Membrane</keyword>
<dbReference type="GO" id="GO:0005739">
    <property type="term" value="C:mitochondrion"/>
    <property type="evidence" value="ECO:0007669"/>
    <property type="project" value="TreeGrafter"/>
</dbReference>
<evidence type="ECO:0000256" key="6">
    <source>
        <dbReference type="ARBA" id="ARBA00022989"/>
    </source>
</evidence>
<dbReference type="AlphaFoldDB" id="A0A316UZP4"/>
<keyword evidence="7" id="KW-0443">Lipid metabolism</keyword>
<protein>
    <recommendedName>
        <fullName evidence="15">CDP-alcohol phosphatidyltransferase</fullName>
    </recommendedName>
</protein>
<dbReference type="InterPro" id="IPR048254">
    <property type="entry name" value="CDP_ALCOHOL_P_TRANSF_CS"/>
</dbReference>
<dbReference type="GeneID" id="37025864"/>
<proteinExistence type="inferred from homology"/>
<keyword evidence="4 11" id="KW-0808">Transferase</keyword>
<dbReference type="RefSeq" id="XP_025365389.1">
    <property type="nucleotide sequence ID" value="XM_025504041.1"/>
</dbReference>
<keyword evidence="3" id="KW-0444">Lipid biosynthesis</keyword>
<dbReference type="GO" id="GO:0043337">
    <property type="term" value="F:cardiolipin synthase (CMP-forming)"/>
    <property type="evidence" value="ECO:0007669"/>
    <property type="project" value="TreeGrafter"/>
</dbReference>
<dbReference type="PANTHER" id="PTHR14269">
    <property type="entry name" value="CDP-DIACYLGLYCEROL--GLYCEROL-3-PHOSPHATE 3-PHOSPHATIDYLTRANSFERASE-RELATED"/>
    <property type="match status" value="1"/>
</dbReference>
<dbReference type="InterPro" id="IPR000462">
    <property type="entry name" value="CDP-OH_P_trans"/>
</dbReference>
<sequence length="150" mass="16490">EELLNLPNILTASRIASTPFLGYLIITDRLAAAVGLLFAAAVTDLLDGWLARKWNKFTVFGSIADPAADKLLMTVMVVTLGYRGFLPPSLASLIILRDVGLVGLAFVIRYRTLPAPVTWSRYWNPRLPSAQVEPTQISKYNTFLQLLSVG</sequence>
<evidence type="ECO:0000313" key="13">
    <source>
        <dbReference type="EMBL" id="PWN30777.1"/>
    </source>
</evidence>
<evidence type="ECO:0000256" key="4">
    <source>
        <dbReference type="ARBA" id="ARBA00022679"/>
    </source>
</evidence>
<evidence type="ECO:0000256" key="9">
    <source>
        <dbReference type="ARBA" id="ARBA00023209"/>
    </source>
</evidence>
<dbReference type="InterPro" id="IPR050324">
    <property type="entry name" value="CDP-alcohol_PTase-I"/>
</dbReference>
<reference evidence="13 14" key="1">
    <citation type="journal article" date="2018" name="Mol. Biol. Evol.">
        <title>Broad Genomic Sampling Reveals a Smut Pathogenic Ancestry of the Fungal Clade Ustilaginomycotina.</title>
        <authorList>
            <person name="Kijpornyongpan T."/>
            <person name="Mondo S.J."/>
            <person name="Barry K."/>
            <person name="Sandor L."/>
            <person name="Lee J."/>
            <person name="Lipzen A."/>
            <person name="Pangilinan J."/>
            <person name="LaButti K."/>
            <person name="Hainaut M."/>
            <person name="Henrissat B."/>
            <person name="Grigoriev I.V."/>
            <person name="Spatafora J.W."/>
            <person name="Aime M.C."/>
        </authorList>
    </citation>
    <scope>NUCLEOTIDE SEQUENCE [LARGE SCALE GENOMIC DNA]</scope>
    <source>
        <strain evidence="13 14">MCA 5214</strain>
    </source>
</reference>
<dbReference type="OrthoDB" id="10020554at2759"/>
<evidence type="ECO:0000256" key="2">
    <source>
        <dbReference type="ARBA" id="ARBA00010441"/>
    </source>
</evidence>
<dbReference type="Pfam" id="PF01066">
    <property type="entry name" value="CDP-OH_P_transf"/>
    <property type="match status" value="1"/>
</dbReference>
<dbReference type="STRING" id="1569628.A0A316UZP4"/>
<evidence type="ECO:0000256" key="7">
    <source>
        <dbReference type="ARBA" id="ARBA00023098"/>
    </source>
</evidence>
<keyword evidence="6 12" id="KW-1133">Transmembrane helix</keyword>
<keyword evidence="9" id="KW-0594">Phospholipid biosynthesis</keyword>
<feature type="transmembrane region" description="Helical" evidence="12">
    <location>
        <begin position="91"/>
        <end position="110"/>
    </location>
</feature>
<organism evidence="13 14">
    <name type="scientific">Jaminaea rosea</name>
    <dbReference type="NCBI Taxonomy" id="1569628"/>
    <lineage>
        <taxon>Eukaryota</taxon>
        <taxon>Fungi</taxon>
        <taxon>Dikarya</taxon>
        <taxon>Basidiomycota</taxon>
        <taxon>Ustilaginomycotina</taxon>
        <taxon>Exobasidiomycetes</taxon>
        <taxon>Microstromatales</taxon>
        <taxon>Microstromatales incertae sedis</taxon>
        <taxon>Jaminaea</taxon>
    </lineage>
</organism>
<evidence type="ECO:0008006" key="15">
    <source>
        <dbReference type="Google" id="ProtNLM"/>
    </source>
</evidence>
<dbReference type="GO" id="GO:0032049">
    <property type="term" value="P:cardiolipin biosynthetic process"/>
    <property type="evidence" value="ECO:0007669"/>
    <property type="project" value="TreeGrafter"/>
</dbReference>
<accession>A0A316UZP4</accession>